<evidence type="ECO:0000313" key="2">
    <source>
        <dbReference type="Proteomes" id="UP000319486"/>
    </source>
</evidence>
<comment type="caution">
    <text evidence="1">The sequence shown here is derived from an EMBL/GenBank/DDBJ whole genome shotgun (WGS) entry which is preliminary data.</text>
</comment>
<dbReference type="Proteomes" id="UP000319486">
    <property type="component" value="Unassembled WGS sequence"/>
</dbReference>
<accession>A0A502BY81</accession>
<reference evidence="1 2" key="1">
    <citation type="journal article" date="2019" name="Environ. Microbiol.">
        <title>Species interactions and distinct microbial communities in high Arctic permafrost affected cryosols are associated with the CH4 and CO2 gas fluxes.</title>
        <authorList>
            <person name="Altshuler I."/>
            <person name="Hamel J."/>
            <person name="Turney S."/>
            <person name="Magnuson E."/>
            <person name="Levesque R."/>
            <person name="Greer C."/>
            <person name="Whyte L.G."/>
        </authorList>
    </citation>
    <scope>NUCLEOTIDE SEQUENCE [LARGE SCALE GENOMIC DNA]</scope>
    <source>
        <strain evidence="1 2">S13Y</strain>
    </source>
</reference>
<keyword evidence="2" id="KW-1185">Reference proteome</keyword>
<gene>
    <name evidence="1" type="ORF">EAH88_16025</name>
</gene>
<evidence type="ECO:0000313" key="1">
    <source>
        <dbReference type="EMBL" id="TPG05458.1"/>
    </source>
</evidence>
<dbReference type="AlphaFoldDB" id="A0A502BY81"/>
<organism evidence="1 2">
    <name type="scientific">Rhodanobacter glycinis</name>
    <dbReference type="NCBI Taxonomy" id="582702"/>
    <lineage>
        <taxon>Bacteria</taxon>
        <taxon>Pseudomonadati</taxon>
        <taxon>Pseudomonadota</taxon>
        <taxon>Gammaproteobacteria</taxon>
        <taxon>Lysobacterales</taxon>
        <taxon>Rhodanobacteraceae</taxon>
        <taxon>Rhodanobacter</taxon>
    </lineage>
</organism>
<proteinExistence type="predicted"/>
<dbReference type="RefSeq" id="WP_140654595.1">
    <property type="nucleotide sequence ID" value="NZ_RCZO01000010.1"/>
</dbReference>
<name>A0A502BY81_9GAMM</name>
<sequence length="121" mass="13219">MSKNVLALGLDPAFADLSEFPELTPDLVRAFVDAQLDRLRGLGYVVESCLVDGGETAEAVVARQLQRQGFDCVMIGAGLRAPSLLLLFEKIINLIHEHVPDARICFNASPADTAEAVRRWI</sequence>
<dbReference type="EMBL" id="RCZO01000010">
    <property type="protein sequence ID" value="TPG05458.1"/>
    <property type="molecule type" value="Genomic_DNA"/>
</dbReference>
<protein>
    <submittedName>
        <fullName evidence="1">Uncharacterized protein</fullName>
    </submittedName>
</protein>